<dbReference type="Gene3D" id="2.60.40.10">
    <property type="entry name" value="Immunoglobulins"/>
    <property type="match status" value="2"/>
</dbReference>
<name>A0A1F7YFR3_9BACT</name>
<dbReference type="GO" id="GO:0016020">
    <property type="term" value="C:membrane"/>
    <property type="evidence" value="ECO:0007669"/>
    <property type="project" value="InterPro"/>
</dbReference>
<dbReference type="EMBL" id="MGGI01000016">
    <property type="protein sequence ID" value="OGM26171.1"/>
    <property type="molecule type" value="Genomic_DNA"/>
</dbReference>
<dbReference type="AlphaFoldDB" id="A0A1F7YFR3"/>
<dbReference type="SUPFAM" id="SSF51445">
    <property type="entry name" value="(Trans)glycosidases"/>
    <property type="match status" value="1"/>
</dbReference>
<proteinExistence type="predicted"/>
<dbReference type="Gene3D" id="3.20.20.80">
    <property type="entry name" value="Glycosidases"/>
    <property type="match status" value="1"/>
</dbReference>
<dbReference type="InterPro" id="IPR013783">
    <property type="entry name" value="Ig-like_fold"/>
</dbReference>
<dbReference type="Proteomes" id="UP000178851">
    <property type="component" value="Unassembled WGS sequence"/>
</dbReference>
<organism evidence="1 2">
    <name type="scientific">Candidatus Woesebacteria bacterium RIFCSPHIGHO2_01_FULL_39_28</name>
    <dbReference type="NCBI Taxonomy" id="1802496"/>
    <lineage>
        <taxon>Bacteria</taxon>
        <taxon>Candidatus Woeseibacteriota</taxon>
    </lineage>
</organism>
<reference evidence="1 2" key="1">
    <citation type="journal article" date="2016" name="Nat. Commun.">
        <title>Thousands of microbial genomes shed light on interconnected biogeochemical processes in an aquifer system.</title>
        <authorList>
            <person name="Anantharaman K."/>
            <person name="Brown C.T."/>
            <person name="Hug L.A."/>
            <person name="Sharon I."/>
            <person name="Castelle C.J."/>
            <person name="Probst A.J."/>
            <person name="Thomas B.C."/>
            <person name="Singh A."/>
            <person name="Wilkins M.J."/>
            <person name="Karaoz U."/>
            <person name="Brodie E.L."/>
            <person name="Williams K.H."/>
            <person name="Hubbard S.S."/>
            <person name="Banfield J.F."/>
        </authorList>
    </citation>
    <scope>NUCLEOTIDE SEQUENCE [LARGE SCALE GENOMIC DNA]</scope>
</reference>
<accession>A0A1F7YFR3</accession>
<dbReference type="SUPFAM" id="SSF49313">
    <property type="entry name" value="Cadherin-like"/>
    <property type="match status" value="1"/>
</dbReference>
<sequence length="791" mass="86792">MCLISVAFPIRVYAQTSVIDSGNVYFIGQEIPVPTSSTSVSFALEWDLIDGDSTAGEVYSGNARVSGGIAYIPTSNIIKKGIYFLAGTGISRRRIFLTDPLPQVSDPTTWPFGLITSSDKPEQGAAMAEEMYRVGIKFFHFDYPISTINSIGASSDPNAGRISAGFDSFITRAAQLGINPVFKLMNHYSQIAGPNDLNGNFYSGLQKIQTYYKGKQKYWTISNEPEGGGYSQFSPQQLAGTIKNMSIVLKGVDPNVKIIAGEFYGGCSTDTSTHCGLLISSAYRNYWDFLSSHNFVRINNGNQPVSNYLDAMNSVGISKPIWETEANGTMFGGPSEYSGYMFSGFPTYGDSDVHSSINKYMIRTFCLESLSGNLWVPARYNPNQPCLGADLFIAMHYNANWETMWALKRHWISNTVQPEEMNHKVADFRGATDMLYGSKGVTRIPNLEPTAECNTNSVGTTYDYCGADGYIYKHGPEYLVMLWRNTGDSGQDREVVITTNPADKIVGFDSFGNPYPLRNTNGQIKVWVRSEVFYIRGLSQLPVFTPELSNNNTPYFVTQPVIQAVAGKPYYYNAWAYDSDTGSGNNSMPLITYQLVNSPSGMTMARTDSTETRTALVSWPNPAQGVYQVIIRATSTQGAGQNVDQIFTLNVAAANTNLAPVIISNPLTVFARVGFIWRYNLRVFDPNGDLVTYSLPQKPTGMIVDSNGFIQWTPGQSGSFPVTVSVSDGQLATTQVFTLIVGTNDGQPLPSVTPVPVDLKALLTNWLQSTPSFDLIGDSKVNSMDFSKAVR</sequence>
<dbReference type="GO" id="GO:0005509">
    <property type="term" value="F:calcium ion binding"/>
    <property type="evidence" value="ECO:0007669"/>
    <property type="project" value="InterPro"/>
</dbReference>
<evidence type="ECO:0008006" key="3">
    <source>
        <dbReference type="Google" id="ProtNLM"/>
    </source>
</evidence>
<gene>
    <name evidence="1" type="ORF">A2627_03980</name>
</gene>
<protein>
    <recommendedName>
        <fullName evidence="3">Dystroglycan-type cadherin-like domain-containing protein</fullName>
    </recommendedName>
</protein>
<dbReference type="InterPro" id="IPR017853">
    <property type="entry name" value="GH"/>
</dbReference>
<evidence type="ECO:0000313" key="1">
    <source>
        <dbReference type="EMBL" id="OGM26171.1"/>
    </source>
</evidence>
<dbReference type="InterPro" id="IPR015919">
    <property type="entry name" value="Cadherin-like_sf"/>
</dbReference>
<evidence type="ECO:0000313" key="2">
    <source>
        <dbReference type="Proteomes" id="UP000178851"/>
    </source>
</evidence>
<comment type="caution">
    <text evidence="1">The sequence shown here is derived from an EMBL/GenBank/DDBJ whole genome shotgun (WGS) entry which is preliminary data.</text>
</comment>